<dbReference type="Proteomes" id="UP000305709">
    <property type="component" value="Unassembled WGS sequence"/>
</dbReference>
<evidence type="ECO:0000313" key="2">
    <source>
        <dbReference type="EMBL" id="TNC74155.1"/>
    </source>
</evidence>
<keyword evidence="3" id="KW-1185">Reference proteome</keyword>
<proteinExistence type="predicted"/>
<accession>A0A5C4NJU1</accession>
<feature type="region of interest" description="Disordered" evidence="1">
    <location>
        <begin position="17"/>
        <end position="92"/>
    </location>
</feature>
<evidence type="ECO:0000256" key="1">
    <source>
        <dbReference type="SAM" id="MobiDB-lite"/>
    </source>
</evidence>
<evidence type="ECO:0000313" key="3">
    <source>
        <dbReference type="Proteomes" id="UP000305709"/>
    </source>
</evidence>
<feature type="compositionally biased region" description="Low complexity" evidence="1">
    <location>
        <begin position="21"/>
        <end position="37"/>
    </location>
</feature>
<dbReference type="AlphaFoldDB" id="A0A5C4NJU1"/>
<protein>
    <submittedName>
        <fullName evidence="2">Uncharacterized protein</fullName>
    </submittedName>
</protein>
<dbReference type="RefSeq" id="WP_139080117.1">
    <property type="nucleotide sequence ID" value="NZ_VDFV01000002.1"/>
</dbReference>
<dbReference type="EMBL" id="VDFV01000002">
    <property type="protein sequence ID" value="TNC74155.1"/>
    <property type="molecule type" value="Genomic_DNA"/>
</dbReference>
<comment type="caution">
    <text evidence="2">The sequence shown here is derived from an EMBL/GenBank/DDBJ whole genome shotgun (WGS) entry which is preliminary data.</text>
</comment>
<organism evidence="2 3">
    <name type="scientific">Rubellimicrobium roseum</name>
    <dbReference type="NCBI Taxonomy" id="687525"/>
    <lineage>
        <taxon>Bacteria</taxon>
        <taxon>Pseudomonadati</taxon>
        <taxon>Pseudomonadota</taxon>
        <taxon>Alphaproteobacteria</taxon>
        <taxon>Rhodobacterales</taxon>
        <taxon>Roseobacteraceae</taxon>
        <taxon>Rubellimicrobium</taxon>
    </lineage>
</organism>
<gene>
    <name evidence="2" type="ORF">FHG71_02885</name>
</gene>
<reference evidence="2 3" key="1">
    <citation type="submission" date="2019-06" db="EMBL/GenBank/DDBJ databases">
        <authorList>
            <person name="Jiang L."/>
        </authorList>
    </citation>
    <scope>NUCLEOTIDE SEQUENCE [LARGE SCALE GENOMIC DNA]</scope>
    <source>
        <strain evidence="2 3">YIM 48858</strain>
    </source>
</reference>
<dbReference type="OrthoDB" id="7754877at2"/>
<name>A0A5C4NJU1_9RHOB</name>
<sequence>MADYDQIIRALRNAHEAGDTASAQRLARMAQAARQGAVTREPQPSQDPRLDMPVGQMPPVRSAAPEANAPQSSAALPSDPDEGVAYDANGLPIPAPEDVPEWALSARAAAGEGVVPFAPGTSLPVSPEARNWLASAGREARGFLWGDNDPTTLNAGEAIGAALNKAGEAMTFGLVGDEAAGRVDELLGRGSYEERRDFYREQEEQLWDQRPGLAIAAEIGGGLVGPGGLAARVINGGVGSLARIGRAAGVGATTGGMYGAMDGVGGLDETVDDRTLGAALGAVTGGVGAAAITGIGQGFLRAAQALQGTPAAETVAGLKSTAQSLYDASDASGVVVPQSRLAQLATDTADAVRQEGYHPRLHPRLGVALDELQEVASGDQGLGRLELARRVAGVVARSIEPDERRLASLVIDHIDDVIEGLGDDSEPLRLAREIWGRARRLERVETIIEDASNAQGGFEAALASRFRTFIRNPRNLRGFNDVERQAMREIARGTNAVRALRGFADLFSPKSLQGWAATAGVGFGGAGPIAAALPVMASGAQAIADATVRGQARALPLMVGLDDASRATLDAFQRQPNALAALSQGATPIATTNYLRGGR</sequence>